<evidence type="ECO:0000313" key="3">
    <source>
        <dbReference type="EMBL" id="KAF5694450.1"/>
    </source>
</evidence>
<keyword evidence="4" id="KW-1185">Reference proteome</keyword>
<organism evidence="3 4">
    <name type="scientific">Fusarium denticulatum</name>
    <dbReference type="NCBI Taxonomy" id="48507"/>
    <lineage>
        <taxon>Eukaryota</taxon>
        <taxon>Fungi</taxon>
        <taxon>Dikarya</taxon>
        <taxon>Ascomycota</taxon>
        <taxon>Pezizomycotina</taxon>
        <taxon>Sordariomycetes</taxon>
        <taxon>Hypocreomycetidae</taxon>
        <taxon>Hypocreales</taxon>
        <taxon>Nectriaceae</taxon>
        <taxon>Fusarium</taxon>
        <taxon>Fusarium fujikuroi species complex</taxon>
    </lineage>
</organism>
<evidence type="ECO:0000256" key="1">
    <source>
        <dbReference type="SAM" id="MobiDB-lite"/>
    </source>
</evidence>
<comment type="caution">
    <text evidence="3">The sequence shown here is derived from an EMBL/GenBank/DDBJ whole genome shotgun (WGS) entry which is preliminary data.</text>
</comment>
<evidence type="ECO:0000313" key="4">
    <source>
        <dbReference type="Proteomes" id="UP000562682"/>
    </source>
</evidence>
<reference evidence="3 4" key="1">
    <citation type="submission" date="2020-05" db="EMBL/GenBank/DDBJ databases">
        <title>Identification and distribution of gene clusters putatively required for synthesis of sphingolipid metabolism inhibitors in phylogenetically diverse species of the filamentous fungus Fusarium.</title>
        <authorList>
            <person name="Kim H.-S."/>
            <person name="Busman M."/>
            <person name="Brown D.W."/>
            <person name="Divon H."/>
            <person name="Uhlig S."/>
            <person name="Proctor R.H."/>
        </authorList>
    </citation>
    <scope>NUCLEOTIDE SEQUENCE [LARGE SCALE GENOMIC DNA]</scope>
    <source>
        <strain evidence="3 4">NRRL 25311</strain>
    </source>
</reference>
<dbReference type="AlphaFoldDB" id="A0A8H5XJ24"/>
<feature type="domain" description="HNH nuclease" evidence="2">
    <location>
        <begin position="248"/>
        <end position="283"/>
    </location>
</feature>
<dbReference type="Pfam" id="PF13391">
    <property type="entry name" value="HNH_2"/>
    <property type="match status" value="1"/>
</dbReference>
<protein>
    <recommendedName>
        <fullName evidence="2">HNH nuclease domain-containing protein</fullName>
    </recommendedName>
</protein>
<gene>
    <name evidence="3" type="ORF">FDENT_1179</name>
</gene>
<accession>A0A8H5XJ24</accession>
<evidence type="ECO:0000259" key="2">
    <source>
        <dbReference type="Pfam" id="PF13391"/>
    </source>
</evidence>
<proteinExistence type="predicted"/>
<dbReference type="InterPro" id="IPR003615">
    <property type="entry name" value="HNH_nuc"/>
</dbReference>
<feature type="region of interest" description="Disordered" evidence="1">
    <location>
        <begin position="151"/>
        <end position="207"/>
    </location>
</feature>
<sequence>MSSAAVTPQMRAHGWNVYFLADTDAFHFSGIFQSPEDGFLTFRDVVDELRLCFELPDAVRHDDSQTQEKDPWNDIAFGLVTRDTSLSDSPRLVRDEHRDMQVPSLAGPEAQERAVVRYHLVRHSAPCNLPSDAPLNAHLKARCAIHIARPTRRPDPRYLPPKKPSADPRIATMPFRRTIKARNSSQSPKRRASGSASPNKQQDEEDVASMVAPPNMEEINHDYARQIMAQFRASCMANRCAISGKGRGRRLREAWMQTWSATNGLLLLSHLHEAFDSRLFSIHPDTLVIRAFVPYDIFIDYHGTTARVPPDVDCNALRYHYNMCCIENMAAKMPFEDLILPPYKISFSHLAYSPIIFGFNSNEIAEPVFCFSVLNSGSYLRVAQVMLKQTSEKSGPPCVMFNLVYVLSL</sequence>
<dbReference type="Proteomes" id="UP000562682">
    <property type="component" value="Unassembled WGS sequence"/>
</dbReference>
<name>A0A8H5XJ24_9HYPO</name>
<dbReference type="EMBL" id="JAAOAK010000021">
    <property type="protein sequence ID" value="KAF5694450.1"/>
    <property type="molecule type" value="Genomic_DNA"/>
</dbReference>